<evidence type="ECO:0000313" key="8">
    <source>
        <dbReference type="Proteomes" id="UP000724874"/>
    </source>
</evidence>
<organism evidence="7 8">
    <name type="scientific">Gymnopilus junonius</name>
    <name type="common">Spectacular rustgill mushroom</name>
    <name type="synonym">Gymnopilus spectabilis subsp. junonius</name>
    <dbReference type="NCBI Taxonomy" id="109634"/>
    <lineage>
        <taxon>Eukaryota</taxon>
        <taxon>Fungi</taxon>
        <taxon>Dikarya</taxon>
        <taxon>Basidiomycota</taxon>
        <taxon>Agaricomycotina</taxon>
        <taxon>Agaricomycetes</taxon>
        <taxon>Agaricomycetidae</taxon>
        <taxon>Agaricales</taxon>
        <taxon>Agaricineae</taxon>
        <taxon>Hymenogastraceae</taxon>
        <taxon>Gymnopilus</taxon>
    </lineage>
</organism>
<dbReference type="AlphaFoldDB" id="A0A9P5P122"/>
<dbReference type="Gene3D" id="1.20.1740.10">
    <property type="entry name" value="Amino acid/polyamine transporter I"/>
    <property type="match status" value="1"/>
</dbReference>
<dbReference type="InterPro" id="IPR050524">
    <property type="entry name" value="APC_YAT"/>
</dbReference>
<dbReference type="PIRSF" id="PIRSF006060">
    <property type="entry name" value="AA_transporter"/>
    <property type="match status" value="1"/>
</dbReference>
<feature type="transmembrane region" description="Helical" evidence="5">
    <location>
        <begin position="81"/>
        <end position="101"/>
    </location>
</feature>
<gene>
    <name evidence="7" type="ORF">CPB84DRAFT_1812232</name>
</gene>
<dbReference type="GO" id="GO:0015171">
    <property type="term" value="F:amino acid transmembrane transporter activity"/>
    <property type="evidence" value="ECO:0007669"/>
    <property type="project" value="TreeGrafter"/>
</dbReference>
<feature type="transmembrane region" description="Helical" evidence="5">
    <location>
        <begin position="457"/>
        <end position="480"/>
    </location>
</feature>
<name>A0A9P5P122_GYMJU</name>
<accession>A0A9P5P122</accession>
<dbReference type="PANTHER" id="PTHR43341">
    <property type="entry name" value="AMINO ACID PERMEASE"/>
    <property type="match status" value="1"/>
</dbReference>
<keyword evidence="8" id="KW-1185">Reference proteome</keyword>
<evidence type="ECO:0000256" key="5">
    <source>
        <dbReference type="SAM" id="Phobius"/>
    </source>
</evidence>
<feature type="transmembrane region" description="Helical" evidence="5">
    <location>
        <begin position="368"/>
        <end position="387"/>
    </location>
</feature>
<feature type="transmembrane region" description="Helical" evidence="5">
    <location>
        <begin position="121"/>
        <end position="140"/>
    </location>
</feature>
<evidence type="ECO:0000256" key="1">
    <source>
        <dbReference type="ARBA" id="ARBA00004141"/>
    </source>
</evidence>
<evidence type="ECO:0000256" key="4">
    <source>
        <dbReference type="ARBA" id="ARBA00023136"/>
    </source>
</evidence>
<dbReference type="Proteomes" id="UP000724874">
    <property type="component" value="Unassembled WGS sequence"/>
</dbReference>
<feature type="transmembrane region" description="Helical" evidence="5">
    <location>
        <begin position="393"/>
        <end position="418"/>
    </location>
</feature>
<feature type="transmembrane region" description="Helical" evidence="5">
    <location>
        <begin position="266"/>
        <end position="285"/>
    </location>
</feature>
<dbReference type="Pfam" id="PF00324">
    <property type="entry name" value="AA_permease"/>
    <property type="match status" value="2"/>
</dbReference>
<dbReference type="GO" id="GO:0016020">
    <property type="term" value="C:membrane"/>
    <property type="evidence" value="ECO:0007669"/>
    <property type="project" value="UniProtKB-SubCell"/>
</dbReference>
<reference evidence="7" key="1">
    <citation type="submission" date="2020-11" db="EMBL/GenBank/DDBJ databases">
        <authorList>
            <consortium name="DOE Joint Genome Institute"/>
            <person name="Ahrendt S."/>
            <person name="Riley R."/>
            <person name="Andreopoulos W."/>
            <person name="LaButti K."/>
            <person name="Pangilinan J."/>
            <person name="Ruiz-duenas F.J."/>
            <person name="Barrasa J.M."/>
            <person name="Sanchez-Garcia M."/>
            <person name="Camarero S."/>
            <person name="Miyauchi S."/>
            <person name="Serrano A."/>
            <person name="Linde D."/>
            <person name="Babiker R."/>
            <person name="Drula E."/>
            <person name="Ayuso-Fernandez I."/>
            <person name="Pacheco R."/>
            <person name="Padilla G."/>
            <person name="Ferreira P."/>
            <person name="Barriuso J."/>
            <person name="Kellner H."/>
            <person name="Castanera R."/>
            <person name="Alfaro M."/>
            <person name="Ramirez L."/>
            <person name="Pisabarro A.G."/>
            <person name="Kuo A."/>
            <person name="Tritt A."/>
            <person name="Lipzen A."/>
            <person name="He G."/>
            <person name="Yan M."/>
            <person name="Ng V."/>
            <person name="Cullen D."/>
            <person name="Martin F."/>
            <person name="Rosso M.-N."/>
            <person name="Henrissat B."/>
            <person name="Hibbett D."/>
            <person name="Martinez A.T."/>
            <person name="Grigoriev I.V."/>
        </authorList>
    </citation>
    <scope>NUCLEOTIDE SEQUENCE</scope>
    <source>
        <strain evidence="7">AH 44721</strain>
    </source>
</reference>
<proteinExistence type="predicted"/>
<keyword evidence="4 5" id="KW-0472">Membrane</keyword>
<feature type="domain" description="Amino acid permease/ SLC12A" evidence="6">
    <location>
        <begin position="183"/>
        <end position="507"/>
    </location>
</feature>
<comment type="subcellular location">
    <subcellularLocation>
        <location evidence="1">Membrane</location>
        <topology evidence="1">Multi-pass membrane protein</topology>
    </subcellularLocation>
</comment>
<feature type="transmembrane region" description="Helical" evidence="5">
    <location>
        <begin position="56"/>
        <end position="75"/>
    </location>
</feature>
<evidence type="ECO:0000313" key="7">
    <source>
        <dbReference type="EMBL" id="KAF8912091.1"/>
    </source>
</evidence>
<dbReference type="InterPro" id="IPR004841">
    <property type="entry name" value="AA-permease/SLC12A_dom"/>
</dbReference>
<protein>
    <submittedName>
        <fullName evidence="7">General amino acid permease AGP2</fullName>
    </submittedName>
</protein>
<dbReference type="PANTHER" id="PTHR43341:SF15">
    <property type="entry name" value="GENERAL AMINO ACID PERMEASE AGP2"/>
    <property type="match status" value="1"/>
</dbReference>
<keyword evidence="2 5" id="KW-0812">Transmembrane</keyword>
<dbReference type="EMBL" id="JADNYJ010000003">
    <property type="protein sequence ID" value="KAF8912091.1"/>
    <property type="molecule type" value="Genomic_DNA"/>
</dbReference>
<feature type="domain" description="Amino acid permease/ SLC12A" evidence="6">
    <location>
        <begin position="53"/>
        <end position="179"/>
    </location>
</feature>
<feature type="transmembrane region" description="Helical" evidence="5">
    <location>
        <begin position="160"/>
        <end position="178"/>
    </location>
</feature>
<evidence type="ECO:0000256" key="2">
    <source>
        <dbReference type="ARBA" id="ARBA00022692"/>
    </source>
</evidence>
<comment type="caution">
    <text evidence="7">The sequence shown here is derived from an EMBL/GenBank/DDBJ whole genome shotgun (WGS) entry which is preliminary data.</text>
</comment>
<dbReference type="OrthoDB" id="10062876at2759"/>
<sequence length="535" mass="59590">MADKWTAESSEHVKTGKVFVEKREITQSVDQVVEVDAESYDSDNTRRTLKNRHIQLIGIGGTIGTALFVQIGQSLTHGGPASLFIAFTLWCSVILAVNNCLSEMVTWIPISSPFVRYADRFVDPALGFAAGVNFFIFEAALIPFEMVAFNVVLQFWTEKIPTAAVICFLLVCYSYIGYRTDAFTFVTMVGGNPLHDVYGFRNWNPAKVEGAPFAEYIKAGSTGRFVGFLACLIQASFTIAGPDYVSMTAGEAKNPRRNLPKAFKGVFYRLAGFFILGSLCVGIVVPYNDPDLLNAIANAHPGAGSSPYVIAMEHLHIPVLPHIVNALVLTAIFSAGNSYVFCASRTLFGLALEGKAPRFLIRCTSNGVPMYCVGITLSIASLAFLQLSQNSAIVLQWFVNLVTASQLLNYAIISFSYIRFHKALKALGVSRHDLPYRSFWQPFCGYVALQSISLPRYYGFAATFIMAFVGGYTVFLPGHWDVPSFFFSYTMIAIVPILFAYWKIRHRSQWQNLKTMTFFDRERMIIDHYEEEKDS</sequence>
<evidence type="ECO:0000259" key="6">
    <source>
        <dbReference type="Pfam" id="PF00324"/>
    </source>
</evidence>
<evidence type="ECO:0000256" key="3">
    <source>
        <dbReference type="ARBA" id="ARBA00022989"/>
    </source>
</evidence>
<feature type="transmembrane region" description="Helical" evidence="5">
    <location>
        <begin position="486"/>
        <end position="504"/>
    </location>
</feature>
<feature type="transmembrane region" description="Helical" evidence="5">
    <location>
        <begin position="323"/>
        <end position="348"/>
    </location>
</feature>
<keyword evidence="3 5" id="KW-1133">Transmembrane helix</keyword>